<accession>A0A0D7ELC0</accession>
<proteinExistence type="predicted"/>
<gene>
    <name evidence="1" type="ORF">OO17_15160</name>
</gene>
<name>A0A0D7ELC0_RHOPL</name>
<evidence type="ECO:0000313" key="1">
    <source>
        <dbReference type="EMBL" id="KIZ41441.1"/>
    </source>
</evidence>
<dbReference type="AlphaFoldDB" id="A0A0D7ELC0"/>
<sequence>MTTSSGLRTVKRRIFSAKGGRFNHLDAVLALIAGGMSVKAACRSKPHFPTAAQFNCRLRTDPALRARFEAVCARAGQGRPNLGALDHADEILKLIEGGMSARRACASDSRFPSRGSFVAALRYNPDLELRYDLALARRERPHAKALAAFDEIERRIIAGGAILQILNSDRTRFPDYTAFAKFLKTHPEFDARYRAAGRTRQAGPNALRQGPAYSANELRRAATALMLSNARGEVHTSRLAPGGIHTQSLLRARFRNPELLVAVESAVVARRTRLHLVNGRPKIDPANVRLVAPSTMTVRGLMLAGERHAAALSQNDLWRRAVAVLPRALDRDARDDIASAIVLAILEGAIDISMIASEAQRLLTIHNRERFDPNRKSLDAPIGADSAFSLADVLSNNWD</sequence>
<dbReference type="RefSeq" id="WP_044412494.1">
    <property type="nucleotide sequence ID" value="NZ_JXXE01000300.1"/>
</dbReference>
<evidence type="ECO:0000313" key="2">
    <source>
        <dbReference type="Proteomes" id="UP000032515"/>
    </source>
</evidence>
<organism evidence="1 2">
    <name type="scientific">Rhodopseudomonas palustris</name>
    <dbReference type="NCBI Taxonomy" id="1076"/>
    <lineage>
        <taxon>Bacteria</taxon>
        <taxon>Pseudomonadati</taxon>
        <taxon>Pseudomonadota</taxon>
        <taxon>Alphaproteobacteria</taxon>
        <taxon>Hyphomicrobiales</taxon>
        <taxon>Nitrobacteraceae</taxon>
        <taxon>Rhodopseudomonas</taxon>
    </lineage>
</organism>
<dbReference type="PATRIC" id="fig|1076.23.peg.3227"/>
<dbReference type="EMBL" id="JXXE01000300">
    <property type="protein sequence ID" value="KIZ41441.1"/>
    <property type="molecule type" value="Genomic_DNA"/>
</dbReference>
<protein>
    <submittedName>
        <fullName evidence="1">Uncharacterized protein</fullName>
    </submittedName>
</protein>
<reference evidence="1 2" key="1">
    <citation type="submission" date="2014-11" db="EMBL/GenBank/DDBJ databases">
        <title>Genomics and ecophysiology of heterotrophic nitrogen fixing bacteria isolated from estuarine surface water.</title>
        <authorList>
            <person name="Bentzon-Tilia M."/>
            <person name="Severin I."/>
            <person name="Hansen L.H."/>
            <person name="Riemann L."/>
        </authorList>
    </citation>
    <scope>NUCLEOTIDE SEQUENCE [LARGE SCALE GENOMIC DNA]</scope>
    <source>
        <strain evidence="1 2">BAL398</strain>
    </source>
</reference>
<dbReference type="Proteomes" id="UP000032515">
    <property type="component" value="Unassembled WGS sequence"/>
</dbReference>
<comment type="caution">
    <text evidence="1">The sequence shown here is derived from an EMBL/GenBank/DDBJ whole genome shotgun (WGS) entry which is preliminary data.</text>
</comment>